<reference evidence="2 3" key="1">
    <citation type="submission" date="2018-05" db="EMBL/GenBank/DDBJ databases">
        <title>Complete genome sequence of Arcticibacterium luteifluviistationis SM1504T, a cytophagaceae bacterium isolated from Arctic surface seawater.</title>
        <authorList>
            <person name="Li Y."/>
            <person name="Qin Q.-L."/>
        </authorList>
    </citation>
    <scope>NUCLEOTIDE SEQUENCE [LARGE SCALE GENOMIC DNA]</scope>
    <source>
        <strain evidence="2 3">SM1504</strain>
    </source>
</reference>
<organism evidence="2 3">
    <name type="scientific">Arcticibacterium luteifluviistationis</name>
    <dbReference type="NCBI Taxonomy" id="1784714"/>
    <lineage>
        <taxon>Bacteria</taxon>
        <taxon>Pseudomonadati</taxon>
        <taxon>Bacteroidota</taxon>
        <taxon>Cytophagia</taxon>
        <taxon>Cytophagales</taxon>
        <taxon>Leadbetterellaceae</taxon>
        <taxon>Arcticibacterium</taxon>
    </lineage>
</organism>
<dbReference type="EMBL" id="CP029480">
    <property type="protein sequence ID" value="AWV98149.1"/>
    <property type="molecule type" value="Genomic_DNA"/>
</dbReference>
<gene>
    <name evidence="2" type="ORF">DJ013_08175</name>
</gene>
<dbReference type="Proteomes" id="UP000249873">
    <property type="component" value="Chromosome"/>
</dbReference>
<evidence type="ECO:0000313" key="2">
    <source>
        <dbReference type="EMBL" id="AWV98149.1"/>
    </source>
</evidence>
<feature type="signal peptide" evidence="1">
    <location>
        <begin position="1"/>
        <end position="17"/>
    </location>
</feature>
<evidence type="ECO:0000313" key="3">
    <source>
        <dbReference type="Proteomes" id="UP000249873"/>
    </source>
</evidence>
<dbReference type="Pfam" id="PF11751">
    <property type="entry name" value="PorP_SprF"/>
    <property type="match status" value="1"/>
</dbReference>
<keyword evidence="1" id="KW-0732">Signal</keyword>
<evidence type="ECO:0008006" key="4">
    <source>
        <dbReference type="Google" id="ProtNLM"/>
    </source>
</evidence>
<feature type="chain" id="PRO_5016376837" description="Type IX secretion system membrane protein PorP/SprF" evidence="1">
    <location>
        <begin position="18"/>
        <end position="295"/>
    </location>
</feature>
<dbReference type="KEGG" id="als:DJ013_08175"/>
<dbReference type="InterPro" id="IPR019861">
    <property type="entry name" value="PorP/SprF_Bacteroidetes"/>
</dbReference>
<dbReference type="OrthoDB" id="1118477at2"/>
<proteinExistence type="predicted"/>
<evidence type="ECO:0000256" key="1">
    <source>
        <dbReference type="SAM" id="SignalP"/>
    </source>
</evidence>
<accession>A0A2Z4GA72</accession>
<sequence>MKKTLFLFLLLSQSAFSQFGLSDQYQFNYLAINPAFAGERGNVGVTAMLGNQFSGNFRPNLISQIVSLEGKLGESNSSIGFQGFRNTISGNTNSGIGLSYAYTINTEAAKLKIGLNGGFIVTPNVIGSQNFTQQLSPFLGLGFAAFTENSFFSISSPTLYAKSNFFTPVFQPINLMVGYRLNIADNIALNISTLAGLDLKYENANHIHVNPKLWLGEKLALGASFRFRDSKGLNTISSAELRIAETATVGISYDPKPLRLFSSNTGLINSNGLIQLMFRYDVFGLHEETPLLNSF</sequence>
<dbReference type="RefSeq" id="WP_111371251.1">
    <property type="nucleotide sequence ID" value="NZ_CP029480.1"/>
</dbReference>
<name>A0A2Z4GA72_9BACT</name>
<dbReference type="AlphaFoldDB" id="A0A2Z4GA72"/>
<protein>
    <recommendedName>
        <fullName evidence="4">Type IX secretion system membrane protein PorP/SprF</fullName>
    </recommendedName>
</protein>
<keyword evidence="3" id="KW-1185">Reference proteome</keyword>